<dbReference type="STRING" id="339866.GCA_001418255_02768"/>
<proteinExistence type="predicted"/>
<dbReference type="Proteomes" id="UP000183649">
    <property type="component" value="Unassembled WGS sequence"/>
</dbReference>
<evidence type="ECO:0000313" key="3">
    <source>
        <dbReference type="Proteomes" id="UP000183649"/>
    </source>
</evidence>
<name>A0A0K6I9W6_9BURK</name>
<evidence type="ECO:0000256" key="1">
    <source>
        <dbReference type="SAM" id="MobiDB-lite"/>
    </source>
</evidence>
<protein>
    <recommendedName>
        <fullName evidence="4">DUF4124 domain-containing protein</fullName>
    </recommendedName>
</protein>
<sequence length="399" mass="42342">MNSIQRLSIAVGLMASLGGCGGGTSSSVDGTSPSAAVNTSTTATSTQTSSSAETPTVVSISTATPAPTAAPTTASSTSITRVFAPSSFWYQPIPSNATLNPLSADYAKNLVAQIVNRYNGTTALNTTSYAAPIYFVQTMGGGKTVTWQDGMPIYPVSQTVDVGFNDCQNKGWTDPNLIAQWKGVPIPAGATEALGTDSEMSIYDISTKTLWDFWVMRQSNGQWTACWGGRIQNTTQSDGIYPNPYGTTATGLPFIGGEITAQELKNGAINHVIGISLPSPAKYPTLSWPANRTDGYNLDNQVNAIPEGTRMRLDPSVNVDALPLTPVGKIIAKAAQKYGFVVWDTAGNVSLRAVNPMTYTLAGAADPYPALFGGLAYWQVLQNFPWDKMQFMPKDYGKP</sequence>
<accession>A0A0K6I9W6</accession>
<feature type="region of interest" description="Disordered" evidence="1">
    <location>
        <begin position="22"/>
        <end position="55"/>
    </location>
</feature>
<gene>
    <name evidence="2" type="ORF">Ga0061069_11146</name>
</gene>
<dbReference type="EMBL" id="CYHF01000011">
    <property type="protein sequence ID" value="CUB00082.1"/>
    <property type="molecule type" value="Genomic_DNA"/>
</dbReference>
<reference evidence="3" key="1">
    <citation type="submission" date="2015-08" db="EMBL/GenBank/DDBJ databases">
        <authorList>
            <person name="Varghese N."/>
        </authorList>
    </citation>
    <scope>NUCLEOTIDE SEQUENCE [LARGE SCALE GENOMIC DNA]</scope>
    <source>
        <strain evidence="3">DSM 18181</strain>
    </source>
</reference>
<dbReference type="OrthoDB" id="8771597at2"/>
<dbReference type="RefSeq" id="WP_055451595.1">
    <property type="nucleotide sequence ID" value="NZ_CYHF01000011.1"/>
</dbReference>
<dbReference type="PROSITE" id="PS51257">
    <property type="entry name" value="PROKAR_LIPOPROTEIN"/>
    <property type="match status" value="1"/>
</dbReference>
<keyword evidence="3" id="KW-1185">Reference proteome</keyword>
<evidence type="ECO:0008006" key="4">
    <source>
        <dbReference type="Google" id="ProtNLM"/>
    </source>
</evidence>
<organism evidence="2 3">
    <name type="scientific">Thiomonas bhubaneswarensis</name>
    <dbReference type="NCBI Taxonomy" id="339866"/>
    <lineage>
        <taxon>Bacteria</taxon>
        <taxon>Pseudomonadati</taxon>
        <taxon>Pseudomonadota</taxon>
        <taxon>Betaproteobacteria</taxon>
        <taxon>Burkholderiales</taxon>
        <taxon>Thiomonas</taxon>
    </lineage>
</organism>
<evidence type="ECO:0000313" key="2">
    <source>
        <dbReference type="EMBL" id="CUB00082.1"/>
    </source>
</evidence>
<feature type="compositionally biased region" description="Low complexity" evidence="1">
    <location>
        <begin position="25"/>
        <end position="55"/>
    </location>
</feature>
<dbReference type="AlphaFoldDB" id="A0A0K6I9W6"/>